<dbReference type="Gene3D" id="3.50.50.100">
    <property type="match status" value="1"/>
</dbReference>
<dbReference type="SUPFAM" id="SSF51905">
    <property type="entry name" value="FAD/NAD(P)-binding domain"/>
    <property type="match status" value="2"/>
</dbReference>
<organism evidence="2 3">
    <name type="scientific">Candidatus Thiodiazotropha taylori</name>
    <dbReference type="NCBI Taxonomy" id="2792791"/>
    <lineage>
        <taxon>Bacteria</taxon>
        <taxon>Pseudomonadati</taxon>
        <taxon>Pseudomonadota</taxon>
        <taxon>Gammaproteobacteria</taxon>
        <taxon>Chromatiales</taxon>
        <taxon>Sedimenticolaceae</taxon>
        <taxon>Candidatus Thiodiazotropha</taxon>
    </lineage>
</organism>
<dbReference type="InterPro" id="IPR023753">
    <property type="entry name" value="FAD/NAD-binding_dom"/>
</dbReference>
<comment type="caution">
    <text evidence="2">The sequence shown here is derived from an EMBL/GenBank/DDBJ whole genome shotgun (WGS) entry which is preliminary data.</text>
</comment>
<evidence type="ECO:0000313" key="2">
    <source>
        <dbReference type="EMBL" id="MBT2989709.1"/>
    </source>
</evidence>
<reference evidence="2 3" key="1">
    <citation type="submission" date="2021-05" db="EMBL/GenBank/DDBJ databases">
        <title>Genetic and Functional Diversity in Clade A Lucinid endosymbionts from the Bahamas.</title>
        <authorList>
            <person name="Giani N.M."/>
            <person name="Engel A.S."/>
            <person name="Campbell B.J."/>
        </authorList>
    </citation>
    <scope>NUCLEOTIDE SEQUENCE [LARGE SCALE GENOMIC DNA]</scope>
    <source>
        <strain evidence="2">LUC16012Gg_MoonRockCtena</strain>
    </source>
</reference>
<dbReference type="InterPro" id="IPR036188">
    <property type="entry name" value="FAD/NAD-bd_sf"/>
</dbReference>
<name>A0A944MBK5_9GAMM</name>
<evidence type="ECO:0000313" key="3">
    <source>
        <dbReference type="Proteomes" id="UP000770889"/>
    </source>
</evidence>
<dbReference type="PANTHER" id="PTHR43755:SF1">
    <property type="entry name" value="FAD-DEPENDENT PYRIDINE NUCLEOTIDE-DISULPHIDE OXIDOREDUCTASE"/>
    <property type="match status" value="1"/>
</dbReference>
<dbReference type="Pfam" id="PF07992">
    <property type="entry name" value="Pyr_redox_2"/>
    <property type="match status" value="1"/>
</dbReference>
<dbReference type="Proteomes" id="UP000770889">
    <property type="component" value="Unassembled WGS sequence"/>
</dbReference>
<gene>
    <name evidence="2" type="ORF">KME65_12170</name>
</gene>
<dbReference type="InterPro" id="IPR052541">
    <property type="entry name" value="SQRD"/>
</dbReference>
<sequence length="375" mass="41615">MHRVTIVGSGFAALTAIKTLRSKDKSIEITVVSPKAEFHYLPGSIWIPSGIRQPQDLIIPLDPFFRRMGVEHRTAQAEGLSDDGRVLLSSDGEIENDGLIIASGGRFIKKLPGIEHAITPCEGIAATVRIRDRLRQLEGGTIAIGFSGNPKEPSAMRGGPMFEFLFGIDRQLRLERRRDKFKLIFFTPAEKPGQRLGPKAVSGLVQEMAKRDIETHLGHKMVKFTETGVVTEGGSFDADLILFMPGMTGNQWFDDTKLPRSPGGLIKADVNCRVEGMERVYVAGDSGSFPGPDWMPKQAHMADLQAAAAAKNLAAEFSGEAPGETFKVELVCIVDSQTSGMLVARTENRNIVMPNMVIFHWMKRLFEWWYLRQYR</sequence>
<proteinExistence type="predicted"/>
<dbReference type="GO" id="GO:0016491">
    <property type="term" value="F:oxidoreductase activity"/>
    <property type="evidence" value="ECO:0007669"/>
    <property type="project" value="InterPro"/>
</dbReference>
<accession>A0A944MBK5</accession>
<dbReference type="PANTHER" id="PTHR43755">
    <property type="match status" value="1"/>
</dbReference>
<dbReference type="AlphaFoldDB" id="A0A944MBK5"/>
<dbReference type="EMBL" id="JAHHGM010000010">
    <property type="protein sequence ID" value="MBT2989709.1"/>
    <property type="molecule type" value="Genomic_DNA"/>
</dbReference>
<feature type="domain" description="FAD/NAD(P)-binding" evidence="1">
    <location>
        <begin position="199"/>
        <end position="301"/>
    </location>
</feature>
<protein>
    <submittedName>
        <fullName evidence="2">NAD(P)/FAD-dependent oxidoreductase</fullName>
    </submittedName>
</protein>
<evidence type="ECO:0000259" key="1">
    <source>
        <dbReference type="Pfam" id="PF07992"/>
    </source>
</evidence>